<dbReference type="EMBL" id="VCEB01000002">
    <property type="protein sequence ID" value="KAB0384351.1"/>
    <property type="molecule type" value="Genomic_DNA"/>
</dbReference>
<gene>
    <name evidence="2" type="ORF">FD755_006268</name>
</gene>
<keyword evidence="1" id="KW-0732">Signal</keyword>
<dbReference type="AlphaFoldDB" id="A0A5J5MUY1"/>
<name>A0A5J5MUY1_MUNRE</name>
<protein>
    <submittedName>
        <fullName evidence="2">Uncharacterized protein</fullName>
    </submittedName>
</protein>
<comment type="caution">
    <text evidence="2">The sequence shown here is derived from an EMBL/GenBank/DDBJ whole genome shotgun (WGS) entry which is preliminary data.</text>
</comment>
<feature type="signal peptide" evidence="1">
    <location>
        <begin position="1"/>
        <end position="17"/>
    </location>
</feature>
<sequence>MPLLFVLGCIFFPLSFAVLCWGLQNHSNLRMEKQEAVLVASK</sequence>
<accession>A0A5J5MUY1</accession>
<evidence type="ECO:0000256" key="1">
    <source>
        <dbReference type="SAM" id="SignalP"/>
    </source>
</evidence>
<evidence type="ECO:0000313" key="2">
    <source>
        <dbReference type="EMBL" id="KAB0384351.1"/>
    </source>
</evidence>
<evidence type="ECO:0000313" key="3">
    <source>
        <dbReference type="Proteomes" id="UP000326062"/>
    </source>
</evidence>
<dbReference type="Proteomes" id="UP000326062">
    <property type="component" value="Chromosome 2"/>
</dbReference>
<proteinExistence type="predicted"/>
<organism evidence="2 3">
    <name type="scientific">Muntiacus reevesi</name>
    <name type="common">Reeves' muntjac</name>
    <name type="synonym">Cervus reevesi</name>
    <dbReference type="NCBI Taxonomy" id="9886"/>
    <lineage>
        <taxon>Eukaryota</taxon>
        <taxon>Metazoa</taxon>
        <taxon>Chordata</taxon>
        <taxon>Craniata</taxon>
        <taxon>Vertebrata</taxon>
        <taxon>Euteleostomi</taxon>
        <taxon>Mammalia</taxon>
        <taxon>Eutheria</taxon>
        <taxon>Laurasiatheria</taxon>
        <taxon>Artiodactyla</taxon>
        <taxon>Ruminantia</taxon>
        <taxon>Pecora</taxon>
        <taxon>Cervidae</taxon>
        <taxon>Muntiacinae</taxon>
        <taxon>Muntiacus</taxon>
    </lineage>
</organism>
<keyword evidence="3" id="KW-1185">Reference proteome</keyword>
<feature type="chain" id="PRO_5023834846" evidence="1">
    <location>
        <begin position="18"/>
        <end position="42"/>
    </location>
</feature>
<reference evidence="2 3" key="1">
    <citation type="submission" date="2019-06" db="EMBL/GenBank/DDBJ databases">
        <title>Discovery of a novel chromosome fission-fusion reversal in muntjac.</title>
        <authorList>
            <person name="Mudd A.B."/>
            <person name="Bredeson J.V."/>
            <person name="Baum R."/>
            <person name="Hockemeyer D."/>
            <person name="Rokhsar D.S."/>
        </authorList>
    </citation>
    <scope>NUCLEOTIDE SEQUENCE [LARGE SCALE GENOMIC DNA]</scope>
    <source>
        <strain evidence="2">UCam_UCB_Mr</strain>
        <tissue evidence="2">Fibroblast cell line</tissue>
    </source>
</reference>